<keyword evidence="2 4" id="KW-0479">Metal-binding</keyword>
<comment type="caution">
    <text evidence="5">The sequence shown here is derived from an EMBL/GenBank/DDBJ whole genome shotgun (WGS) entry which is preliminary data.</text>
</comment>
<protein>
    <submittedName>
        <fullName evidence="5">Agmatinase</fullName>
    </submittedName>
</protein>
<evidence type="ECO:0000256" key="2">
    <source>
        <dbReference type="ARBA" id="ARBA00022723"/>
    </source>
</evidence>
<dbReference type="STRING" id="1801672.A2896_01330"/>
<feature type="binding site" evidence="4">
    <location>
        <position position="211"/>
    </location>
    <ligand>
        <name>Mn(2+)</name>
        <dbReference type="ChEBI" id="CHEBI:29035"/>
        <label>1</label>
    </ligand>
</feature>
<feature type="binding site" evidence="4">
    <location>
        <position position="209"/>
    </location>
    <ligand>
        <name>Mn(2+)</name>
        <dbReference type="ChEBI" id="CHEBI:29035"/>
        <label>1</label>
    </ligand>
</feature>
<dbReference type="InterPro" id="IPR005925">
    <property type="entry name" value="Agmatinase-rel"/>
</dbReference>
<evidence type="ECO:0000256" key="3">
    <source>
        <dbReference type="ARBA" id="ARBA00022801"/>
    </source>
</evidence>
<reference evidence="5 6" key="1">
    <citation type="journal article" date="2016" name="Nat. Commun.">
        <title>Thousands of microbial genomes shed light on interconnected biogeochemical processes in an aquifer system.</title>
        <authorList>
            <person name="Anantharaman K."/>
            <person name="Brown C.T."/>
            <person name="Hug L.A."/>
            <person name="Sharon I."/>
            <person name="Castelle C.J."/>
            <person name="Probst A.J."/>
            <person name="Thomas B.C."/>
            <person name="Singh A."/>
            <person name="Wilkins M.J."/>
            <person name="Karaoz U."/>
            <person name="Brodie E.L."/>
            <person name="Williams K.H."/>
            <person name="Hubbard S.S."/>
            <person name="Banfield J.F."/>
        </authorList>
    </citation>
    <scope>NUCLEOTIDE SEQUENCE [LARGE SCALE GENOMIC DNA]</scope>
</reference>
<dbReference type="PANTHER" id="PTHR11358">
    <property type="entry name" value="ARGINASE/AGMATINASE"/>
    <property type="match status" value="1"/>
</dbReference>
<evidence type="ECO:0000313" key="5">
    <source>
        <dbReference type="EMBL" id="OGZ23965.1"/>
    </source>
</evidence>
<comment type="cofactor">
    <cofactor evidence="4">
        <name>Mn(2+)</name>
        <dbReference type="ChEBI" id="CHEBI:29035"/>
    </cofactor>
    <text evidence="4">Binds 2 manganese ions per subunit.</text>
</comment>
<evidence type="ECO:0000256" key="4">
    <source>
        <dbReference type="PIRSR" id="PIRSR036979-1"/>
    </source>
</evidence>
<dbReference type="SUPFAM" id="SSF52768">
    <property type="entry name" value="Arginase/deacetylase"/>
    <property type="match status" value="1"/>
</dbReference>
<dbReference type="Gene3D" id="3.40.800.10">
    <property type="entry name" value="Ureohydrolase domain"/>
    <property type="match status" value="1"/>
</dbReference>
<organism evidence="5 6">
    <name type="scientific">Candidatus Nealsonbacteria bacterium RIFCSPLOWO2_01_FULL_43_32</name>
    <dbReference type="NCBI Taxonomy" id="1801672"/>
    <lineage>
        <taxon>Bacteria</taxon>
        <taxon>Candidatus Nealsoniibacteriota</taxon>
    </lineage>
</organism>
<dbReference type="InterPro" id="IPR006035">
    <property type="entry name" value="Ureohydrolase"/>
</dbReference>
<accession>A0A1G2EDU0</accession>
<evidence type="ECO:0000313" key="6">
    <source>
        <dbReference type="Proteomes" id="UP000178647"/>
    </source>
</evidence>
<dbReference type="Pfam" id="PF00491">
    <property type="entry name" value="Arginase"/>
    <property type="match status" value="1"/>
</dbReference>
<dbReference type="CDD" id="cd11593">
    <property type="entry name" value="Agmatinase-like_2"/>
    <property type="match status" value="1"/>
</dbReference>
<dbReference type="AlphaFoldDB" id="A0A1G2EDU0"/>
<name>A0A1G2EDU0_9BACT</name>
<feature type="binding site" evidence="4">
    <location>
        <position position="140"/>
    </location>
    <ligand>
        <name>Mn(2+)</name>
        <dbReference type="ChEBI" id="CHEBI:29035"/>
        <label>1</label>
    </ligand>
</feature>
<dbReference type="InterPro" id="IPR023696">
    <property type="entry name" value="Ureohydrolase_dom_sf"/>
</dbReference>
<dbReference type="PANTHER" id="PTHR11358:SF26">
    <property type="entry name" value="GUANIDINO ACID HYDROLASE, MITOCHONDRIAL"/>
    <property type="match status" value="1"/>
</dbReference>
<feature type="binding site" evidence="4">
    <location>
        <position position="142"/>
    </location>
    <ligand>
        <name>Mn(2+)</name>
        <dbReference type="ChEBI" id="CHEBI:29035"/>
        <label>1</label>
    </ligand>
</feature>
<dbReference type="PIRSF" id="PIRSF036979">
    <property type="entry name" value="Arginase"/>
    <property type="match status" value="1"/>
</dbReference>
<dbReference type="GO" id="GO:0033389">
    <property type="term" value="P:putrescine biosynthetic process from arginine, via agmatine"/>
    <property type="evidence" value="ECO:0007669"/>
    <property type="project" value="TreeGrafter"/>
</dbReference>
<dbReference type="Proteomes" id="UP000178647">
    <property type="component" value="Unassembled WGS sequence"/>
</dbReference>
<dbReference type="PROSITE" id="PS51409">
    <property type="entry name" value="ARGINASE_2"/>
    <property type="match status" value="1"/>
</dbReference>
<comment type="similarity">
    <text evidence="1">Belongs to the arginase family. Agmatinase subfamily.</text>
</comment>
<dbReference type="GO" id="GO:0046872">
    <property type="term" value="F:metal ion binding"/>
    <property type="evidence" value="ECO:0007669"/>
    <property type="project" value="UniProtKB-KW"/>
</dbReference>
<feature type="binding site" evidence="4">
    <location>
        <position position="115"/>
    </location>
    <ligand>
        <name>Mn(2+)</name>
        <dbReference type="ChEBI" id="CHEBI:29035"/>
        <label>1</label>
    </ligand>
</feature>
<dbReference type="EMBL" id="MHMH01000021">
    <property type="protein sequence ID" value="OGZ23965.1"/>
    <property type="molecule type" value="Genomic_DNA"/>
</dbReference>
<keyword evidence="3" id="KW-0378">Hydrolase</keyword>
<evidence type="ECO:0000256" key="1">
    <source>
        <dbReference type="ARBA" id="ARBA00009227"/>
    </source>
</evidence>
<feature type="binding site" evidence="4">
    <location>
        <position position="138"/>
    </location>
    <ligand>
        <name>Mn(2+)</name>
        <dbReference type="ChEBI" id="CHEBI:29035"/>
        <label>1</label>
    </ligand>
</feature>
<keyword evidence="4" id="KW-0464">Manganese</keyword>
<sequence length="281" mass="31551">MKEFSYPTLEPFNFLGLNEQDYEKAKVAIFPVPYNSTTYWKSGTKDGPQAMIEASRHIELYDMETKKDASKQGIFTLELLEPSKNSPEETIARIKNVVDQLLQDGKFPMMLGGEHSITLGAVQAFKEKFDDFSVLQIDAHSDLREEFEGTKFHHACVMKRIKDLGLPITQVGIRSMPEGEEAEHIFLAPEIPVDRIIATLKENVYLTFDLDGLDTSIMPSTGTPEPGGLGWYEVLNLIKEVAEKRKIIGADVVELDPIPGLTAPDFLAAKLVYKIINYIIK</sequence>
<dbReference type="GO" id="GO:0008783">
    <property type="term" value="F:agmatinase activity"/>
    <property type="evidence" value="ECO:0007669"/>
    <property type="project" value="TreeGrafter"/>
</dbReference>
<proteinExistence type="inferred from homology"/>
<dbReference type="NCBIfam" id="TIGR01230">
    <property type="entry name" value="agmatinase"/>
    <property type="match status" value="1"/>
</dbReference>
<gene>
    <name evidence="5" type="ORF">A2896_01330</name>
</gene>